<reference evidence="1 2" key="1">
    <citation type="submission" date="2017-11" db="EMBL/GenBank/DDBJ databases">
        <title>Genomic Encyclopedia of Archaeal and Bacterial Type Strains, Phase II (KMG-II): From Individual Species to Whole Genera.</title>
        <authorList>
            <person name="Goeker M."/>
        </authorList>
    </citation>
    <scope>NUCLEOTIDE SEQUENCE [LARGE SCALE GENOMIC DNA]</scope>
    <source>
        <strain evidence="1 2">DSM 25478</strain>
    </source>
</reference>
<dbReference type="RefSeq" id="WP_100423374.1">
    <property type="nucleotide sequence ID" value="NZ_BOOX01000001.1"/>
</dbReference>
<sequence>MDLTFGRRAADAESVREQWRARSSDTVWLRPSDWYHPAVDALTEAVLDGRPTVPAAERLGEARALAGVGIGETIDDATCLFRCLDASVDTSTLRALSTGWVTGTEQAPAATTVRDPASGLATTQYLQARLGETYERARARGGPHATQTHCLVVVDVAVSQVRPWQSAAREAGVGRALLHAAAGRPAAAFGGGRYVLLCTRADATALTEQVRRDIEATAHALGLTAVLRRPPRVWVEPLPSTHRGAELLLDQLAR</sequence>
<name>A0A2M9CEU6_9CELL</name>
<evidence type="ECO:0000313" key="2">
    <source>
        <dbReference type="Proteomes" id="UP000231693"/>
    </source>
</evidence>
<dbReference type="OrthoDB" id="4936366at2"/>
<proteinExistence type="predicted"/>
<accession>A0A2M9CEU6</accession>
<dbReference type="AlphaFoldDB" id="A0A2M9CEU6"/>
<comment type="caution">
    <text evidence="1">The sequence shown here is derived from an EMBL/GenBank/DDBJ whole genome shotgun (WGS) entry which is preliminary data.</text>
</comment>
<dbReference type="Proteomes" id="UP000231693">
    <property type="component" value="Unassembled WGS sequence"/>
</dbReference>
<organism evidence="1 2">
    <name type="scientific">Sediminihabitans luteus</name>
    <dbReference type="NCBI Taxonomy" id="1138585"/>
    <lineage>
        <taxon>Bacteria</taxon>
        <taxon>Bacillati</taxon>
        <taxon>Actinomycetota</taxon>
        <taxon>Actinomycetes</taxon>
        <taxon>Micrococcales</taxon>
        <taxon>Cellulomonadaceae</taxon>
        <taxon>Sediminihabitans</taxon>
    </lineage>
</organism>
<keyword evidence="2" id="KW-1185">Reference proteome</keyword>
<dbReference type="EMBL" id="PGFE01000003">
    <property type="protein sequence ID" value="PJJ70397.1"/>
    <property type="molecule type" value="Genomic_DNA"/>
</dbReference>
<protein>
    <submittedName>
        <fullName evidence="1">Uncharacterized protein</fullName>
    </submittedName>
</protein>
<evidence type="ECO:0000313" key="1">
    <source>
        <dbReference type="EMBL" id="PJJ70397.1"/>
    </source>
</evidence>
<gene>
    <name evidence="1" type="ORF">CLV28_2232</name>
</gene>